<feature type="domain" description="NlpC/P60" evidence="6">
    <location>
        <begin position="223"/>
        <end position="340"/>
    </location>
</feature>
<dbReference type="GO" id="GO:0008234">
    <property type="term" value="F:cysteine-type peptidase activity"/>
    <property type="evidence" value="ECO:0007669"/>
    <property type="project" value="UniProtKB-KW"/>
</dbReference>
<keyword evidence="4" id="KW-0788">Thiol protease</keyword>
<evidence type="ECO:0000256" key="2">
    <source>
        <dbReference type="ARBA" id="ARBA00022670"/>
    </source>
</evidence>
<organism evidence="7 8">
    <name type="scientific">Actinospica durhamensis</name>
    <dbReference type="NCBI Taxonomy" id="1508375"/>
    <lineage>
        <taxon>Bacteria</taxon>
        <taxon>Bacillati</taxon>
        <taxon>Actinomycetota</taxon>
        <taxon>Actinomycetes</taxon>
        <taxon>Catenulisporales</taxon>
        <taxon>Actinospicaceae</taxon>
        <taxon>Actinospica</taxon>
    </lineage>
</organism>
<keyword evidence="5" id="KW-0175">Coiled coil</keyword>
<dbReference type="Proteomes" id="UP000675781">
    <property type="component" value="Unassembled WGS sequence"/>
</dbReference>
<evidence type="ECO:0000256" key="3">
    <source>
        <dbReference type="ARBA" id="ARBA00022801"/>
    </source>
</evidence>
<keyword evidence="8" id="KW-1185">Reference proteome</keyword>
<evidence type="ECO:0000256" key="4">
    <source>
        <dbReference type="ARBA" id="ARBA00022807"/>
    </source>
</evidence>
<dbReference type="PANTHER" id="PTHR47053:SF1">
    <property type="entry name" value="MUREIN DD-ENDOPEPTIDASE MEPH-RELATED"/>
    <property type="match status" value="1"/>
</dbReference>
<comment type="caution">
    <text evidence="7">The sequence shown here is derived from an EMBL/GenBank/DDBJ whole genome shotgun (WGS) entry which is preliminary data.</text>
</comment>
<dbReference type="RefSeq" id="WP_212533737.1">
    <property type="nucleotide sequence ID" value="NZ_JAGSOG010000416.1"/>
</dbReference>
<proteinExistence type="inferred from homology"/>
<evidence type="ECO:0000259" key="6">
    <source>
        <dbReference type="PROSITE" id="PS51935"/>
    </source>
</evidence>
<evidence type="ECO:0000313" key="7">
    <source>
        <dbReference type="EMBL" id="MBR7839299.1"/>
    </source>
</evidence>
<evidence type="ECO:0000256" key="5">
    <source>
        <dbReference type="SAM" id="Coils"/>
    </source>
</evidence>
<dbReference type="GO" id="GO:0006508">
    <property type="term" value="P:proteolysis"/>
    <property type="evidence" value="ECO:0007669"/>
    <property type="project" value="UniProtKB-KW"/>
</dbReference>
<dbReference type="AlphaFoldDB" id="A0A941F1H9"/>
<keyword evidence="2" id="KW-0645">Protease</keyword>
<dbReference type="Gene3D" id="3.90.1720.10">
    <property type="entry name" value="endopeptidase domain like (from Nostoc punctiforme)"/>
    <property type="match status" value="1"/>
</dbReference>
<dbReference type="PANTHER" id="PTHR47053">
    <property type="entry name" value="MUREIN DD-ENDOPEPTIDASE MEPH-RELATED"/>
    <property type="match status" value="1"/>
</dbReference>
<feature type="coiled-coil region" evidence="5">
    <location>
        <begin position="48"/>
        <end position="96"/>
    </location>
</feature>
<dbReference type="EMBL" id="JAGSOG010000416">
    <property type="protein sequence ID" value="MBR7839299.1"/>
    <property type="molecule type" value="Genomic_DNA"/>
</dbReference>
<protein>
    <submittedName>
        <fullName evidence="7">C40 family peptidase</fullName>
    </submittedName>
</protein>
<keyword evidence="3" id="KW-0378">Hydrolase</keyword>
<dbReference type="Pfam" id="PF00877">
    <property type="entry name" value="NLPC_P60"/>
    <property type="match status" value="1"/>
</dbReference>
<gene>
    <name evidence="7" type="ORF">KDL01_38920</name>
</gene>
<sequence length="340" mass="35446">MPSSHRAPKLATRRVGSAAAIVGVAAGSVFLMQGSAHAETTAQALADYKQKTAEAEAATEQYDSSSAQVAQLQQKINALQGQISAANQKMVSLESAMGRQAAQQYRESGLSDSLKAVLDDSPDSYLNAALASNQVTTQEAQQLKELAEAKTQIAEDNKLAQSALAQQQQVTTQRQAAKTKALQSAAQAKSLYGSLNASQQAAIEKANAGVSASSVTITQAAPDARAAAAVAYAKSKLGDEYVYAAAGPSTFDCSGLTMMAWEQAGVSLPHNAAEQYATTTHISASQLEPGDLVYYDYGEGITHVAIYVGNGMVIHAPHTGTVVQYGELYNVGPVAGFSRP</sequence>
<evidence type="ECO:0000313" key="8">
    <source>
        <dbReference type="Proteomes" id="UP000675781"/>
    </source>
</evidence>
<dbReference type="InterPro" id="IPR051202">
    <property type="entry name" value="Peptidase_C40"/>
</dbReference>
<dbReference type="SUPFAM" id="SSF54001">
    <property type="entry name" value="Cysteine proteinases"/>
    <property type="match status" value="1"/>
</dbReference>
<name>A0A941F1H9_9ACTN</name>
<dbReference type="InterPro" id="IPR038765">
    <property type="entry name" value="Papain-like_cys_pep_sf"/>
</dbReference>
<comment type="similarity">
    <text evidence="1">Belongs to the peptidase C40 family.</text>
</comment>
<evidence type="ECO:0000256" key="1">
    <source>
        <dbReference type="ARBA" id="ARBA00007074"/>
    </source>
</evidence>
<dbReference type="PROSITE" id="PS51935">
    <property type="entry name" value="NLPC_P60"/>
    <property type="match status" value="1"/>
</dbReference>
<dbReference type="InterPro" id="IPR000064">
    <property type="entry name" value="NLP_P60_dom"/>
</dbReference>
<reference evidence="7" key="1">
    <citation type="submission" date="2021-04" db="EMBL/GenBank/DDBJ databases">
        <title>Genome based classification of Actinospica acidithermotolerans sp. nov., an actinobacterium isolated from an Indonesian hot spring.</title>
        <authorList>
            <person name="Kusuma A.B."/>
            <person name="Putra K.E."/>
            <person name="Nafisah S."/>
            <person name="Loh J."/>
            <person name="Nouioui I."/>
            <person name="Goodfellow M."/>
        </authorList>
    </citation>
    <scope>NUCLEOTIDE SEQUENCE</scope>
    <source>
        <strain evidence="7">CSCA 57</strain>
    </source>
</reference>
<accession>A0A941F1H9</accession>